<evidence type="ECO:0000256" key="5">
    <source>
        <dbReference type="ARBA" id="ARBA00022692"/>
    </source>
</evidence>
<keyword evidence="2" id="KW-1003">Cell membrane</keyword>
<evidence type="ECO:0000256" key="4">
    <source>
        <dbReference type="ARBA" id="ARBA00022679"/>
    </source>
</evidence>
<dbReference type="GO" id="GO:0009103">
    <property type="term" value="P:lipopolysaccharide biosynthetic process"/>
    <property type="evidence" value="ECO:0007669"/>
    <property type="project" value="UniProtKB-ARBA"/>
</dbReference>
<dbReference type="GO" id="GO:0005886">
    <property type="term" value="C:plasma membrane"/>
    <property type="evidence" value="ECO:0007669"/>
    <property type="project" value="UniProtKB-SubCell"/>
</dbReference>
<dbReference type="eggNOG" id="COG1807">
    <property type="taxonomic scope" value="Bacteria"/>
</dbReference>
<keyword evidence="5 8" id="KW-0812">Transmembrane</keyword>
<evidence type="ECO:0000256" key="2">
    <source>
        <dbReference type="ARBA" id="ARBA00022475"/>
    </source>
</evidence>
<keyword evidence="6 8" id="KW-1133">Transmembrane helix</keyword>
<organism evidence="9 10">
    <name type="scientific">Cellulosilyticum lentocellum (strain ATCC 49066 / DSM 5427 / NCIMB 11756 / RHM5)</name>
    <name type="common">Clostridium lentocellum</name>
    <dbReference type="NCBI Taxonomy" id="642492"/>
    <lineage>
        <taxon>Bacteria</taxon>
        <taxon>Bacillati</taxon>
        <taxon>Bacillota</taxon>
        <taxon>Clostridia</taxon>
        <taxon>Lachnospirales</taxon>
        <taxon>Cellulosilyticaceae</taxon>
        <taxon>Cellulosilyticum</taxon>
    </lineage>
</organism>
<evidence type="ECO:0000313" key="9">
    <source>
        <dbReference type="EMBL" id="ADZ85591.1"/>
    </source>
</evidence>
<dbReference type="PANTHER" id="PTHR33908">
    <property type="entry name" value="MANNOSYLTRANSFERASE YKCB-RELATED"/>
    <property type="match status" value="1"/>
</dbReference>
<feature type="transmembrane region" description="Helical" evidence="8">
    <location>
        <begin position="306"/>
        <end position="324"/>
    </location>
</feature>
<feature type="transmembrane region" description="Helical" evidence="8">
    <location>
        <begin position="99"/>
        <end position="117"/>
    </location>
</feature>
<dbReference type="HOGENOM" id="CLU_030254_0_0_9"/>
<feature type="transmembrane region" description="Helical" evidence="8">
    <location>
        <begin position="360"/>
        <end position="382"/>
    </location>
</feature>
<accession>F2JJJ6</accession>
<keyword evidence="10" id="KW-1185">Reference proteome</keyword>
<feature type="transmembrane region" description="Helical" evidence="8">
    <location>
        <begin position="224"/>
        <end position="244"/>
    </location>
</feature>
<evidence type="ECO:0000256" key="1">
    <source>
        <dbReference type="ARBA" id="ARBA00004651"/>
    </source>
</evidence>
<protein>
    <recommendedName>
        <fullName evidence="11">Glycosyltransferase RgtA/B/C/D-like domain-containing protein</fullName>
    </recommendedName>
</protein>
<sequence length="501" mass="57533">MTNKGKMKKTQVKYIYNQGTIENNVVYAFLGIITLIMMSIFAYNNSPLVERLGEDGGIYLLMGKNLTQGGILYKSLFDHKGPIIFFINALPQLIIKGPFGVWCLEVICMFISVRVLYQLAYKLVKTPSAVLVPMIYLWGTCLFLAGGNYTEEFGNLFCILSLAIFINWIEDEKKELTSSQAYLLGVYLSLVFFMRPNNIALIAVVIGFIGIYTLKYMPNKASRYIVYGILGIVTISLPLFLYHFQQGNTLEMLNATILHNLKYCSEGITTMRRSVHLDSHFKRSIFFYLCISLYAFIRCKIYKDNLYTIFLGASTVVVLLSVVIGGREYIHYLVIAMPVVALASMLILKHATKDLKKFLGLRFNLVILVAIALMSYNCYSIGKPFERRSIIKDYKDQAKVLGAYIPEEERNQVFGYDVPAMWFYINDMMPCYNYFTMQSWMAKSDLAIEEGVNHFVTSQRPKWIVTYYEAAGNNHYLLNEIQEDYEKVAENSSGYLYRRKE</sequence>
<dbReference type="GO" id="GO:0016763">
    <property type="term" value="F:pentosyltransferase activity"/>
    <property type="evidence" value="ECO:0007669"/>
    <property type="project" value="TreeGrafter"/>
</dbReference>
<keyword evidence="7 8" id="KW-0472">Membrane</keyword>
<keyword evidence="3" id="KW-0328">Glycosyltransferase</keyword>
<evidence type="ECO:0000256" key="6">
    <source>
        <dbReference type="ARBA" id="ARBA00022989"/>
    </source>
</evidence>
<proteinExistence type="predicted"/>
<feature type="transmembrane region" description="Helical" evidence="8">
    <location>
        <begin position="199"/>
        <end position="217"/>
    </location>
</feature>
<evidence type="ECO:0000256" key="7">
    <source>
        <dbReference type="ARBA" id="ARBA00023136"/>
    </source>
</evidence>
<dbReference type="Proteomes" id="UP000008467">
    <property type="component" value="Chromosome"/>
</dbReference>
<evidence type="ECO:0000313" key="10">
    <source>
        <dbReference type="Proteomes" id="UP000008467"/>
    </source>
</evidence>
<feature type="transmembrane region" description="Helical" evidence="8">
    <location>
        <begin position="21"/>
        <end position="43"/>
    </location>
</feature>
<dbReference type="InterPro" id="IPR050297">
    <property type="entry name" value="LipidA_mod_glycosyltrf_83"/>
</dbReference>
<dbReference type="PANTHER" id="PTHR33908:SF11">
    <property type="entry name" value="MEMBRANE PROTEIN"/>
    <property type="match status" value="1"/>
</dbReference>
<comment type="subcellular location">
    <subcellularLocation>
        <location evidence="1">Cell membrane</location>
        <topology evidence="1">Multi-pass membrane protein</topology>
    </subcellularLocation>
</comment>
<evidence type="ECO:0000256" key="3">
    <source>
        <dbReference type="ARBA" id="ARBA00022676"/>
    </source>
</evidence>
<keyword evidence="4" id="KW-0808">Transferase</keyword>
<reference evidence="9 10" key="1">
    <citation type="journal article" date="2011" name="J. Bacteriol.">
        <title>Complete genome sequence of the cellulose-degrading bacterium Cellulosilyticum lentocellum.</title>
        <authorList>
            <consortium name="US DOE Joint Genome Institute"/>
            <person name="Miller D.A."/>
            <person name="Suen G."/>
            <person name="Bruce D."/>
            <person name="Copeland A."/>
            <person name="Cheng J.F."/>
            <person name="Detter C."/>
            <person name="Goodwin L.A."/>
            <person name="Han C.S."/>
            <person name="Hauser L.J."/>
            <person name="Land M.L."/>
            <person name="Lapidus A."/>
            <person name="Lucas S."/>
            <person name="Meincke L."/>
            <person name="Pitluck S."/>
            <person name="Tapia R."/>
            <person name="Teshima H."/>
            <person name="Woyke T."/>
            <person name="Fox B.G."/>
            <person name="Angert E.R."/>
            <person name="Currie C.R."/>
        </authorList>
    </citation>
    <scope>NUCLEOTIDE SEQUENCE [LARGE SCALE GENOMIC DNA]</scope>
    <source>
        <strain evidence="10">ATCC 49066 / DSM 5427 / NCIMB 11756 / RHM5</strain>
    </source>
</reference>
<dbReference type="AlphaFoldDB" id="F2JJJ6"/>
<dbReference type="EMBL" id="CP002582">
    <property type="protein sequence ID" value="ADZ85591.1"/>
    <property type="molecule type" value="Genomic_DNA"/>
</dbReference>
<dbReference type="KEGG" id="cle:Clole_3912"/>
<evidence type="ECO:0000256" key="8">
    <source>
        <dbReference type="SAM" id="Phobius"/>
    </source>
</evidence>
<name>F2JJJ6_CELLD</name>
<feature type="transmembrane region" description="Helical" evidence="8">
    <location>
        <begin position="330"/>
        <end position="348"/>
    </location>
</feature>
<feature type="transmembrane region" description="Helical" evidence="8">
    <location>
        <begin position="153"/>
        <end position="169"/>
    </location>
</feature>
<evidence type="ECO:0008006" key="11">
    <source>
        <dbReference type="Google" id="ProtNLM"/>
    </source>
</evidence>
<feature type="transmembrane region" description="Helical" evidence="8">
    <location>
        <begin position="129"/>
        <end position="147"/>
    </location>
</feature>
<gene>
    <name evidence="9" type="ordered locus">Clole_3912</name>
</gene>
<feature type="transmembrane region" description="Helical" evidence="8">
    <location>
        <begin position="280"/>
        <end position="297"/>
    </location>
</feature>